<dbReference type="eggNOG" id="arCOG01951">
    <property type="taxonomic scope" value="Archaea"/>
</dbReference>
<comment type="similarity">
    <text evidence="15">Belongs to the TmcA family.</text>
</comment>
<dbReference type="Pfam" id="PF08351">
    <property type="entry name" value="TmcA_N"/>
    <property type="match status" value="1"/>
</dbReference>
<evidence type="ECO:0000256" key="6">
    <source>
        <dbReference type="ARBA" id="ARBA00022840"/>
    </source>
</evidence>
<dbReference type="InterPro" id="IPR013562">
    <property type="entry name" value="TmcA/NAT10_N"/>
</dbReference>
<dbReference type="CDD" id="cd04301">
    <property type="entry name" value="NAT_SF"/>
    <property type="match status" value="1"/>
</dbReference>
<evidence type="ECO:0000256" key="14">
    <source>
        <dbReference type="ARBA" id="ARBA00056795"/>
    </source>
</evidence>
<keyword evidence="6 15" id="KW-0067">ATP-binding</keyword>
<reference key="2">
    <citation type="submission" date="2011-03" db="EMBL/GenBank/DDBJ databases">
        <title>Complete genome sequence of the thermoacidophilic crenarchaeon Thermoproteus uzoniensis 768-20.</title>
        <authorList>
            <person name="Mardanov A.V."/>
            <person name="Gumerov V.M."/>
            <person name="Beletsky A.V."/>
            <person name="Prokofeva M.I."/>
            <person name="Bonch-Osmolovskaya E.A."/>
            <person name="Ravin N.V."/>
            <person name="Skryabin K.G."/>
        </authorList>
    </citation>
    <scope>NUCLEOTIDE SEQUENCE</scope>
    <source>
        <strain>768-20</strain>
    </source>
</reference>
<comment type="function">
    <text evidence="13 15">Catalyzes the formation of N(4)-acetylcytidine (ac(4)C) at the wobble position of tRNA(Met), by using acetyl-CoA as an acetyl donor and ATP (or GTP).</text>
</comment>
<organism evidence="17 18">
    <name type="scientific">Thermoproteus uzoniensis (strain 768-20)</name>
    <dbReference type="NCBI Taxonomy" id="999630"/>
    <lineage>
        <taxon>Archaea</taxon>
        <taxon>Thermoproteota</taxon>
        <taxon>Thermoprotei</taxon>
        <taxon>Thermoproteales</taxon>
        <taxon>Thermoproteaceae</taxon>
        <taxon>Thermoproteus</taxon>
    </lineage>
</organism>
<dbReference type="GO" id="GO:0106162">
    <property type="term" value="F:mRNA N-acetyltransferase activity"/>
    <property type="evidence" value="ECO:0007669"/>
    <property type="project" value="RHEA"/>
</dbReference>
<evidence type="ECO:0000256" key="11">
    <source>
        <dbReference type="ARBA" id="ARBA00049914"/>
    </source>
</evidence>
<comment type="function">
    <text evidence="14">Catalyzes the formation of 41 N(4)-acetylcytidine (ac(4)C) sites in RNA, almost always on the middle C of a CCG motif. Modifications are found mostly in tRNA, with small amounts found in rRNA and mRNA.</text>
</comment>
<evidence type="ECO:0000256" key="7">
    <source>
        <dbReference type="ARBA" id="ARBA00022884"/>
    </source>
</evidence>
<feature type="binding site" evidence="15">
    <location>
        <position position="599"/>
    </location>
    <ligand>
        <name>acetyl-CoA</name>
        <dbReference type="ChEBI" id="CHEBI:57288"/>
    </ligand>
</feature>
<feature type="binding site" evidence="15">
    <location>
        <begin position="552"/>
        <end position="554"/>
    </location>
    <ligand>
        <name>acetyl-CoA</name>
        <dbReference type="ChEBI" id="CHEBI:57288"/>
    </ligand>
</feature>
<proteinExistence type="inferred from homology"/>
<evidence type="ECO:0000256" key="2">
    <source>
        <dbReference type="ARBA" id="ARBA00022555"/>
    </source>
</evidence>
<dbReference type="GO" id="GO:1990883">
    <property type="term" value="F:18S rRNA cytidine N-acetyltransferase activity"/>
    <property type="evidence" value="ECO:0007669"/>
    <property type="project" value="TreeGrafter"/>
</dbReference>
<dbReference type="Pfam" id="PF05127">
    <property type="entry name" value="NAT10_TcmA_helicase"/>
    <property type="match status" value="1"/>
</dbReference>
<evidence type="ECO:0000256" key="13">
    <source>
        <dbReference type="ARBA" id="ARBA00054687"/>
    </source>
</evidence>
<evidence type="ECO:0000256" key="12">
    <source>
        <dbReference type="ARBA" id="ARBA00052598"/>
    </source>
</evidence>
<keyword evidence="18" id="KW-1185">Reference proteome</keyword>
<dbReference type="HOGENOM" id="CLU_004652_1_0_2"/>
<dbReference type="Proteomes" id="UP000008138">
    <property type="component" value="Chromosome"/>
</dbReference>
<comment type="catalytic activity">
    <reaction evidence="9">
        <text>a cytidine in tRNA + acetyl-CoA + ATP + H2O = an N(4)-acetylcytidine in tRNA + ADP + phosphate + CoA + H(+)</text>
        <dbReference type="Rhea" id="RHEA:53876"/>
        <dbReference type="Rhea" id="RHEA-COMP:13670"/>
        <dbReference type="Rhea" id="RHEA-COMP:13671"/>
        <dbReference type="ChEBI" id="CHEBI:15377"/>
        <dbReference type="ChEBI" id="CHEBI:15378"/>
        <dbReference type="ChEBI" id="CHEBI:30616"/>
        <dbReference type="ChEBI" id="CHEBI:43474"/>
        <dbReference type="ChEBI" id="CHEBI:57287"/>
        <dbReference type="ChEBI" id="CHEBI:57288"/>
        <dbReference type="ChEBI" id="CHEBI:74900"/>
        <dbReference type="ChEBI" id="CHEBI:82748"/>
        <dbReference type="ChEBI" id="CHEBI:456216"/>
    </reaction>
</comment>
<evidence type="ECO:0000259" key="16">
    <source>
        <dbReference type="PROSITE" id="PS51186"/>
    </source>
</evidence>
<keyword evidence="5 15" id="KW-0547">Nucleotide-binding</keyword>
<dbReference type="PROSITE" id="PS51186">
    <property type="entry name" value="GNAT"/>
    <property type="match status" value="1"/>
</dbReference>
<comment type="subcellular location">
    <subcellularLocation>
        <location evidence="15">Cytoplasm</location>
    </subcellularLocation>
</comment>
<evidence type="ECO:0000256" key="10">
    <source>
        <dbReference type="ARBA" id="ARBA00049889"/>
    </source>
</evidence>
<evidence type="ECO:0000256" key="3">
    <source>
        <dbReference type="ARBA" id="ARBA00022679"/>
    </source>
</evidence>
<evidence type="ECO:0000313" key="18">
    <source>
        <dbReference type="Proteomes" id="UP000008138"/>
    </source>
</evidence>
<dbReference type="EC" id="2.3.1.193" evidence="15"/>
<dbReference type="InterPro" id="IPR032672">
    <property type="entry name" value="TmcA/NAT10/Kre33"/>
</dbReference>
<dbReference type="GeneID" id="10359638"/>
<dbReference type="PANTHER" id="PTHR10925:SF5">
    <property type="entry name" value="RNA CYTIDINE ACETYLTRANSFERASE"/>
    <property type="match status" value="1"/>
</dbReference>
<dbReference type="InterPro" id="IPR016181">
    <property type="entry name" value="Acyl_CoA_acyltransferase"/>
</dbReference>
<feature type="binding site" evidence="15">
    <location>
        <position position="405"/>
    </location>
    <ligand>
        <name>ATP</name>
        <dbReference type="ChEBI" id="CHEBI:30616"/>
    </ligand>
</feature>
<dbReference type="FunFam" id="3.40.50.300:FF:002218">
    <property type="entry name" value="tRNA(Met) cytidine acetyltransferase TmcA"/>
    <property type="match status" value="1"/>
</dbReference>
<dbReference type="Gene3D" id="3.40.50.11040">
    <property type="match status" value="1"/>
</dbReference>
<dbReference type="KEGG" id="tuz:TUZN_0086"/>
<evidence type="ECO:0000313" key="17">
    <source>
        <dbReference type="EMBL" id="AEA11589.1"/>
    </source>
</evidence>
<comment type="catalytic activity">
    <reaction evidence="10">
        <text>a cytidine in RNA + acetyl-CoA + ATP + H2O = an N(4)-acetylcytidine in RNA + ADP + phosphate + CoA + H(+)</text>
        <dbReference type="Rhea" id="RHEA:82211"/>
        <dbReference type="Rhea" id="RHEA-COMP:15704"/>
        <dbReference type="Rhea" id="RHEA-COMP:19834"/>
        <dbReference type="ChEBI" id="CHEBI:15377"/>
        <dbReference type="ChEBI" id="CHEBI:15378"/>
        <dbReference type="ChEBI" id="CHEBI:30616"/>
        <dbReference type="ChEBI" id="CHEBI:43474"/>
        <dbReference type="ChEBI" id="CHEBI:57287"/>
        <dbReference type="ChEBI" id="CHEBI:57288"/>
        <dbReference type="ChEBI" id="CHEBI:74900"/>
        <dbReference type="ChEBI" id="CHEBI:82748"/>
        <dbReference type="ChEBI" id="CHEBI:456216"/>
    </reaction>
</comment>
<name>F2L140_THEU7</name>
<dbReference type="SUPFAM" id="SSF55729">
    <property type="entry name" value="Acyl-CoA N-acyltransferases (Nat)"/>
    <property type="match status" value="1"/>
</dbReference>
<dbReference type="Pfam" id="PF13718">
    <property type="entry name" value="GNAT_acetyltr_2"/>
    <property type="match status" value="2"/>
</dbReference>
<dbReference type="GO" id="GO:0005737">
    <property type="term" value="C:cytoplasm"/>
    <property type="evidence" value="ECO:0007669"/>
    <property type="project" value="UniProtKB-SubCell"/>
</dbReference>
<dbReference type="FunFam" id="3.40.630.30:FF:000140">
    <property type="entry name" value="tRNA(Met) cytidine acetyltransferase TmcA"/>
    <property type="match status" value="1"/>
</dbReference>
<dbReference type="AlphaFoldDB" id="F2L140"/>
<keyword evidence="1 15" id="KW-0963">Cytoplasm</keyword>
<dbReference type="Gene3D" id="3.40.50.300">
    <property type="entry name" value="P-loop containing nucleotide triphosphate hydrolases"/>
    <property type="match status" value="1"/>
</dbReference>
<dbReference type="STRING" id="999630.TUZN_0086"/>
<dbReference type="GO" id="GO:0005524">
    <property type="term" value="F:ATP binding"/>
    <property type="evidence" value="ECO:0007669"/>
    <property type="project" value="UniProtKB-UniRule"/>
</dbReference>
<keyword evidence="2 15" id="KW-0820">tRNA-binding</keyword>
<comment type="caution">
    <text evidence="15">Lacks conserved residue(s) required for the propagation of feature annotation.</text>
</comment>
<reference evidence="17 18" key="1">
    <citation type="journal article" date="2011" name="J. Bacteriol.">
        <title>Complete genome sequence of the thermoacidophilic crenarchaeon Thermoproteus uzoniensis 768-20.</title>
        <authorList>
            <person name="Mardanov A.V."/>
            <person name="Gumerov V.M."/>
            <person name="Beletsky A.V."/>
            <person name="Prokofeva M.I."/>
            <person name="Bonch-Osmolovskaya E.A."/>
            <person name="Ravin N.V."/>
            <person name="Skryabin K.G."/>
        </authorList>
    </citation>
    <scope>NUCLEOTIDE SEQUENCE [LARGE SCALE GENOMIC DNA]</scope>
    <source>
        <strain evidence="17 18">768-20</strain>
    </source>
</reference>
<dbReference type="GO" id="GO:0051392">
    <property type="term" value="F:tRNA cytidine N4-acetyltransferase activity"/>
    <property type="evidence" value="ECO:0007669"/>
    <property type="project" value="UniProtKB-UniRule"/>
</dbReference>
<sequence length="787" mass="89501">MLKEVLAEELAKARRARHRRLVAVVGVDDRKVAEAVADALRAFESAAGGGEGLYMFQPEYADANRRQNYVRDLLEGSSLEVEFRPYKDTPKLLGKTYDFAVLDLINDLKPNDVGRLGGVVAGGGLYVLAVPPLDVWKSYITKFQATLLVPQYKPDDVRHRMKERFWRKLLEHDGIVVYDAERGEVLKRPSSEPPEWVRPEVKVPEKAVIPVKIYQLAATQDQVEVLKMMEELYEKPKRKQVLVVIADRGRGKSAALGLGLAGLGHRLRKAKSQVQLVVSAMEYPNMETLAEFLLKGLKALGYKPGVEKEGGEIRSVKAKGIFVDFITPYQLLKRERADIVAVDEAAAVPLPILYAAHKKFDRTIFATTIHGYEGAGRGFSIRFLESLKKDPDTDVRIYEMEEPIRYGRGDPVERWLFDAFLLDAEPDDLGDEDYELIREKRLRYLGEEEIVSDEERLRRFFGIYVQAHYRNEPDDLGMLLDAPHHTARAVALENGKIVVSLELAEEGGLGDDFIDDALRGLKLPGNILPDRFLKYWRLPDFARLRGWRIVRIATHPAAQDMGLGTEALKMVEEEARRRGYDWVGVGFGVYGKLLKFWIRNGYVPIHISPERNPVSGEYSVLLIKPLNEKAAEYVRYANVEFRRRLLHSLMGPYSDLDPAEARMLLEDWGWDIEPKPKLSRNQIDRLVAYAVGPMTFENVSDALYFLAAQYFYSSKAKRPSLDEALELALVSKVLQARPWKEAAESVKIRRGTLMLMLREIVKILLFYYYGGEFEVPLFVVGVVRGED</sequence>
<dbReference type="InterPro" id="IPR007807">
    <property type="entry name" value="TcmA/NAT10_helicase"/>
</dbReference>
<dbReference type="GO" id="GO:0000049">
    <property type="term" value="F:tRNA binding"/>
    <property type="evidence" value="ECO:0007669"/>
    <property type="project" value="UniProtKB-UniRule"/>
</dbReference>
<evidence type="ECO:0000256" key="5">
    <source>
        <dbReference type="ARBA" id="ARBA00022741"/>
    </source>
</evidence>
<evidence type="ECO:0000256" key="9">
    <source>
        <dbReference type="ARBA" id="ARBA00049883"/>
    </source>
</evidence>
<evidence type="ECO:0000256" key="1">
    <source>
        <dbReference type="ARBA" id="ARBA00022490"/>
    </source>
</evidence>
<protein>
    <recommendedName>
        <fullName evidence="15">tRNA(Met) cytidine acetyltransferase TmcA</fullName>
        <ecNumber evidence="15">2.3.1.193</ecNumber>
    </recommendedName>
</protein>
<feature type="domain" description="N-acetyltransferase" evidence="16">
    <location>
        <begin position="448"/>
        <end position="627"/>
    </location>
</feature>
<feature type="binding site" evidence="15">
    <location>
        <position position="222"/>
    </location>
    <ligand>
        <name>ATP</name>
        <dbReference type="ChEBI" id="CHEBI:30616"/>
    </ligand>
</feature>
<comment type="catalytic activity">
    <reaction evidence="12 15">
        <text>cytidine(34) in elongator tRNA(Met) + acetyl-CoA + ATP + H2O = N(4)-acetylcytidine(34) in elongator tRNA(Met) + ADP + phosphate + CoA + H(+)</text>
        <dbReference type="Rhea" id="RHEA:43788"/>
        <dbReference type="Rhea" id="RHEA-COMP:10693"/>
        <dbReference type="Rhea" id="RHEA-COMP:10694"/>
        <dbReference type="ChEBI" id="CHEBI:15377"/>
        <dbReference type="ChEBI" id="CHEBI:15378"/>
        <dbReference type="ChEBI" id="CHEBI:30616"/>
        <dbReference type="ChEBI" id="CHEBI:43474"/>
        <dbReference type="ChEBI" id="CHEBI:57287"/>
        <dbReference type="ChEBI" id="CHEBI:57288"/>
        <dbReference type="ChEBI" id="CHEBI:74900"/>
        <dbReference type="ChEBI" id="CHEBI:82748"/>
        <dbReference type="ChEBI" id="CHEBI:456216"/>
        <dbReference type="EC" id="2.3.1.193"/>
    </reaction>
</comment>
<dbReference type="InterPro" id="IPR024914">
    <property type="entry name" value="tRNA_acetyltr_TmcA"/>
</dbReference>
<keyword evidence="7 15" id="KW-0694">RNA-binding</keyword>
<keyword evidence="3 15" id="KW-0808">Transferase</keyword>
<dbReference type="OrthoDB" id="312894at2157"/>
<evidence type="ECO:0000256" key="15">
    <source>
        <dbReference type="HAMAP-Rule" id="MF_01886"/>
    </source>
</evidence>
<dbReference type="InterPro" id="IPR000182">
    <property type="entry name" value="GNAT_dom"/>
</dbReference>
<dbReference type="GO" id="GO:0051391">
    <property type="term" value="P:tRNA acetylation"/>
    <property type="evidence" value="ECO:0007669"/>
    <property type="project" value="UniProtKB-UniRule"/>
</dbReference>
<evidence type="ECO:0000256" key="4">
    <source>
        <dbReference type="ARBA" id="ARBA00022694"/>
    </source>
</evidence>
<dbReference type="RefSeq" id="WP_013678925.1">
    <property type="nucleotide sequence ID" value="NC_015315.1"/>
</dbReference>
<dbReference type="HAMAP" id="MF_01886">
    <property type="entry name" value="tRNA_acetyltr_TmcA"/>
    <property type="match status" value="1"/>
</dbReference>
<dbReference type="Gene3D" id="3.40.630.30">
    <property type="match status" value="1"/>
</dbReference>
<dbReference type="InterPro" id="IPR027417">
    <property type="entry name" value="P-loop_NTPase"/>
</dbReference>
<comment type="catalytic activity">
    <reaction evidence="11">
        <text>a cytidine in mRNA + acetyl-CoA + ATP + H2O = an N(4)-acetylcytidine in mRNA + ADP + phosphate + CoA + H(+)</text>
        <dbReference type="Rhea" id="RHEA:58480"/>
        <dbReference type="Rhea" id="RHEA-COMP:15145"/>
        <dbReference type="Rhea" id="RHEA-COMP:15146"/>
        <dbReference type="ChEBI" id="CHEBI:15377"/>
        <dbReference type="ChEBI" id="CHEBI:15378"/>
        <dbReference type="ChEBI" id="CHEBI:30616"/>
        <dbReference type="ChEBI" id="CHEBI:43474"/>
        <dbReference type="ChEBI" id="CHEBI:57287"/>
        <dbReference type="ChEBI" id="CHEBI:57288"/>
        <dbReference type="ChEBI" id="CHEBI:74900"/>
        <dbReference type="ChEBI" id="CHEBI:82748"/>
        <dbReference type="ChEBI" id="CHEBI:456216"/>
    </reaction>
</comment>
<dbReference type="GO" id="GO:1904812">
    <property type="term" value="P:rRNA acetylation involved in maturation of SSU-rRNA"/>
    <property type="evidence" value="ECO:0007669"/>
    <property type="project" value="TreeGrafter"/>
</dbReference>
<dbReference type="GO" id="GO:0002101">
    <property type="term" value="P:tRNA wobble cytosine modification"/>
    <property type="evidence" value="ECO:0007669"/>
    <property type="project" value="UniProtKB-UniRule"/>
</dbReference>
<gene>
    <name evidence="15" type="primary">tmcA</name>
    <name evidence="17" type="ordered locus">TUZN_0086</name>
</gene>
<accession>F2L140</accession>
<dbReference type="PANTHER" id="PTHR10925">
    <property type="entry name" value="N-ACETYLTRANSFERASE 10"/>
    <property type="match status" value="1"/>
</dbReference>
<dbReference type="EMBL" id="CP002590">
    <property type="protein sequence ID" value="AEA11589.1"/>
    <property type="molecule type" value="Genomic_DNA"/>
</dbReference>
<keyword evidence="4 15" id="KW-0819">tRNA processing</keyword>
<keyword evidence="8 15" id="KW-0012">Acyltransferase</keyword>
<evidence type="ECO:0000256" key="8">
    <source>
        <dbReference type="ARBA" id="ARBA00023315"/>
    </source>
</evidence>